<comment type="similarity">
    <text evidence="3">Belongs to the glycosyl hydrolase 130 family.</text>
</comment>
<dbReference type="InterPro" id="IPR023296">
    <property type="entry name" value="Glyco_hydro_beta-prop_sf"/>
</dbReference>
<organism evidence="4 5">
    <name type="scientific">Candidatus Falkowbacteria bacterium RIFOXYD2_FULL_34_120</name>
    <dbReference type="NCBI Taxonomy" id="1798007"/>
    <lineage>
        <taxon>Bacteria</taxon>
        <taxon>Candidatus Falkowiibacteriota</taxon>
    </lineage>
</organism>
<dbReference type="SUPFAM" id="SSF75005">
    <property type="entry name" value="Arabinanase/levansucrase/invertase"/>
    <property type="match status" value="1"/>
</dbReference>
<dbReference type="PANTHER" id="PTHR34106">
    <property type="entry name" value="GLYCOSIDASE"/>
    <property type="match status" value="1"/>
</dbReference>
<keyword evidence="2" id="KW-0808">Transferase</keyword>
<evidence type="ECO:0000256" key="2">
    <source>
        <dbReference type="ARBA" id="ARBA00022679"/>
    </source>
</evidence>
<evidence type="ECO:0000313" key="5">
    <source>
        <dbReference type="Proteomes" id="UP000177579"/>
    </source>
</evidence>
<name>A0A1F5TSL0_9BACT</name>
<evidence type="ECO:0000313" key="4">
    <source>
        <dbReference type="EMBL" id="OGF41818.1"/>
    </source>
</evidence>
<accession>A0A1F5TSL0</accession>
<gene>
    <name evidence="4" type="ORF">A2531_05310</name>
</gene>
<evidence type="ECO:0000256" key="1">
    <source>
        <dbReference type="ARBA" id="ARBA00022676"/>
    </source>
</evidence>
<dbReference type="Pfam" id="PF04041">
    <property type="entry name" value="Glyco_hydro_130"/>
    <property type="match status" value="1"/>
</dbReference>
<dbReference type="GO" id="GO:0016757">
    <property type="term" value="F:glycosyltransferase activity"/>
    <property type="evidence" value="ECO:0007669"/>
    <property type="project" value="UniProtKB-KW"/>
</dbReference>
<dbReference type="InterPro" id="IPR007184">
    <property type="entry name" value="Mannoside_phosphorylase"/>
</dbReference>
<dbReference type="PANTHER" id="PTHR34106:SF5">
    <property type="entry name" value="GLYCOSIDASE"/>
    <property type="match status" value="1"/>
</dbReference>
<dbReference type="CDD" id="cd18614">
    <property type="entry name" value="GH130"/>
    <property type="match status" value="1"/>
</dbReference>
<comment type="caution">
    <text evidence="4">The sequence shown here is derived from an EMBL/GenBank/DDBJ whole genome shotgun (WGS) entry which is preliminary data.</text>
</comment>
<sequence>MIKIKKHGVILRPTSLPFEDLSTFNPAIYQDGNSVHVFYRALDKKFVSSIGYARLKGPTKIIERWKKPFLFPKYSYEKHGIEDARIVKIKDEFYMTYVVHDGINALIAYSHGKNLFKMRRGGIISSKLKYDALGKLFEYSKLKDKYYFFKSYYKDMVDKDVKIWDKDAFFFPEKINGNYALVHRVLPDIQVIYFKDFKQIKSKKYWKEYFRSLSKYVILESKHGFESRNVGGGCPPIKTRGGWLLIYHGVEPMNKGRIYHAGVALVDLKNPTRVIARLPYPLFSPEKDFEKKGHVHNVVFPTGTARFGDILYIYYGTSDKYIAVASVNLKDLLKELYKYKNKE</sequence>
<dbReference type="PIRSF" id="PIRSF016202">
    <property type="entry name" value="PH1107"/>
    <property type="match status" value="1"/>
</dbReference>
<dbReference type="Proteomes" id="UP000177579">
    <property type="component" value="Unassembled WGS sequence"/>
</dbReference>
<proteinExistence type="inferred from homology"/>
<reference evidence="4 5" key="1">
    <citation type="journal article" date="2016" name="Nat. Commun.">
        <title>Thousands of microbial genomes shed light on interconnected biogeochemical processes in an aquifer system.</title>
        <authorList>
            <person name="Anantharaman K."/>
            <person name="Brown C.T."/>
            <person name="Hug L.A."/>
            <person name="Sharon I."/>
            <person name="Castelle C.J."/>
            <person name="Probst A.J."/>
            <person name="Thomas B.C."/>
            <person name="Singh A."/>
            <person name="Wilkins M.J."/>
            <person name="Karaoz U."/>
            <person name="Brodie E.L."/>
            <person name="Williams K.H."/>
            <person name="Hubbard S.S."/>
            <person name="Banfield J.F."/>
        </authorList>
    </citation>
    <scope>NUCLEOTIDE SEQUENCE [LARGE SCALE GENOMIC DNA]</scope>
</reference>
<dbReference type="Gene3D" id="2.115.10.20">
    <property type="entry name" value="Glycosyl hydrolase domain, family 43"/>
    <property type="match status" value="1"/>
</dbReference>
<keyword evidence="1" id="KW-0328">Glycosyltransferase</keyword>
<evidence type="ECO:0008006" key="6">
    <source>
        <dbReference type="Google" id="ProtNLM"/>
    </source>
</evidence>
<protein>
    <recommendedName>
        <fullName evidence="6">Pesticidal protein Cry7Aa</fullName>
    </recommendedName>
</protein>
<dbReference type="AlphaFoldDB" id="A0A1F5TSL0"/>
<evidence type="ECO:0000256" key="3">
    <source>
        <dbReference type="ARBA" id="ARBA00024356"/>
    </source>
</evidence>
<dbReference type="EMBL" id="MFGO01000004">
    <property type="protein sequence ID" value="OGF41818.1"/>
    <property type="molecule type" value="Genomic_DNA"/>
</dbReference>